<evidence type="ECO:0000313" key="4">
    <source>
        <dbReference type="Proteomes" id="UP000254266"/>
    </source>
</evidence>
<name>A0A370DDB0_9GAMM</name>
<accession>A0A370DDB0</accession>
<proteinExistence type="predicted"/>
<organism evidence="3 4">
    <name type="scientific">endosymbiont of Galathealinum brachiosum</name>
    <dbReference type="NCBI Taxonomy" id="2200906"/>
    <lineage>
        <taxon>Bacteria</taxon>
        <taxon>Pseudomonadati</taxon>
        <taxon>Pseudomonadota</taxon>
        <taxon>Gammaproteobacteria</taxon>
        <taxon>sulfur-oxidizing symbionts</taxon>
    </lineage>
</organism>
<comment type="caution">
    <text evidence="3">The sequence shown here is derived from an EMBL/GenBank/DDBJ whole genome shotgun (WGS) entry which is preliminary data.</text>
</comment>
<dbReference type="AlphaFoldDB" id="A0A370DDB0"/>
<dbReference type="InterPro" id="IPR027385">
    <property type="entry name" value="Beta-barrel_OMP"/>
</dbReference>
<sequence>MIFATLSENINDYDFNMKKILAFLIFTLISSQPMAEGTEINIFSGYRTGGELENANTGNKVSLDETDSYGIIIGTDYGPEHVMEFLYSFQNSDLYDTNTAPQTKLANIDVEYFQVGGSQIWVEEKVDKFFGATLGAIHLDPNDSSLSSKSRFAMSLGGGVVYKITRYIGLRFEFRAYFSSLGSTETFCGSGGQCVVTGSGFMRQYDVNAGLRFRF</sequence>
<dbReference type="InterPro" id="IPR011250">
    <property type="entry name" value="OMP/PagP_B-barrel"/>
</dbReference>
<reference evidence="3 4" key="1">
    <citation type="journal article" date="2018" name="ISME J.">
        <title>Endosymbiont genomes yield clues of tubeworm success.</title>
        <authorList>
            <person name="Li Y."/>
            <person name="Liles M.R."/>
            <person name="Halanych K.M."/>
        </authorList>
    </citation>
    <scope>NUCLEOTIDE SEQUENCE [LARGE SCALE GENOMIC DNA]</scope>
    <source>
        <strain evidence="3">A1464</strain>
    </source>
</reference>
<dbReference type="Pfam" id="PF13505">
    <property type="entry name" value="OMP_b-brl"/>
    <property type="match status" value="1"/>
</dbReference>
<feature type="domain" description="Outer membrane protein beta-barrel" evidence="2">
    <location>
        <begin position="22"/>
        <end position="215"/>
    </location>
</feature>
<dbReference type="EMBL" id="QFXC01000011">
    <property type="protein sequence ID" value="RDH82889.1"/>
    <property type="molecule type" value="Genomic_DNA"/>
</dbReference>
<keyword evidence="1" id="KW-0732">Signal</keyword>
<dbReference type="SUPFAM" id="SSF56925">
    <property type="entry name" value="OMPA-like"/>
    <property type="match status" value="1"/>
</dbReference>
<evidence type="ECO:0000313" key="3">
    <source>
        <dbReference type="EMBL" id="RDH82889.1"/>
    </source>
</evidence>
<dbReference type="Proteomes" id="UP000254266">
    <property type="component" value="Unassembled WGS sequence"/>
</dbReference>
<dbReference type="Gene3D" id="2.40.160.20">
    <property type="match status" value="1"/>
</dbReference>
<keyword evidence="4" id="KW-1185">Reference proteome</keyword>
<evidence type="ECO:0000259" key="2">
    <source>
        <dbReference type="Pfam" id="PF13505"/>
    </source>
</evidence>
<protein>
    <recommendedName>
        <fullName evidence="2">Outer membrane protein beta-barrel domain-containing protein</fullName>
    </recommendedName>
</protein>
<evidence type="ECO:0000256" key="1">
    <source>
        <dbReference type="ARBA" id="ARBA00022729"/>
    </source>
</evidence>
<gene>
    <name evidence="3" type="ORF">DIZ80_11515</name>
</gene>